<evidence type="ECO:0000256" key="1">
    <source>
        <dbReference type="ARBA" id="ARBA00004202"/>
    </source>
</evidence>
<dbReference type="Proteomes" id="UP000070442">
    <property type="component" value="Unassembled WGS sequence"/>
</dbReference>
<dbReference type="PATRIC" id="fig|755172.3.peg.1684"/>
<gene>
    <name evidence="8" type="ORF">HMPREF1863_01725</name>
</gene>
<dbReference type="PROSITE" id="PS50893">
    <property type="entry name" value="ABC_TRANSPORTER_2"/>
    <property type="match status" value="1"/>
</dbReference>
<dbReference type="STRING" id="755172.HMPREF1863_01725"/>
<keyword evidence="2" id="KW-0813">Transport</keyword>
<evidence type="ECO:0000256" key="4">
    <source>
        <dbReference type="ARBA" id="ARBA00022741"/>
    </source>
</evidence>
<dbReference type="Pfam" id="PF00005">
    <property type="entry name" value="ABC_tran"/>
    <property type="match status" value="1"/>
</dbReference>
<dbReference type="InterPro" id="IPR003439">
    <property type="entry name" value="ABC_transporter-like_ATP-bd"/>
</dbReference>
<evidence type="ECO:0000259" key="7">
    <source>
        <dbReference type="PROSITE" id="PS50893"/>
    </source>
</evidence>
<protein>
    <submittedName>
        <fullName evidence="8">Arginine ABC transporter, ATP-binding protein ArtM</fullName>
    </submittedName>
</protein>
<evidence type="ECO:0000256" key="6">
    <source>
        <dbReference type="ARBA" id="ARBA00023136"/>
    </source>
</evidence>
<reference evidence="9" key="1">
    <citation type="submission" date="2016-01" db="EMBL/GenBank/DDBJ databases">
        <authorList>
            <person name="Mitreva M."/>
            <person name="Pepin K.H."/>
            <person name="Mihindukulasuriya K.A."/>
            <person name="Fulton R."/>
            <person name="Fronick C."/>
            <person name="O'Laughlin M."/>
            <person name="Miner T."/>
            <person name="Herter B."/>
            <person name="Rosa B.A."/>
            <person name="Cordes M."/>
            <person name="Tomlinson C."/>
            <person name="Wollam A."/>
            <person name="Palsikar V.B."/>
            <person name="Mardis E.R."/>
            <person name="Wilson R.K."/>
        </authorList>
    </citation>
    <scope>NUCLEOTIDE SEQUENCE [LARGE SCALE GENOMIC DNA]</scope>
    <source>
        <strain evidence="9">DNF00729</strain>
    </source>
</reference>
<keyword evidence="9" id="KW-1185">Reference proteome</keyword>
<dbReference type="RefSeq" id="WP_068369744.1">
    <property type="nucleotide sequence ID" value="NZ_CAMQER010000038.1"/>
</dbReference>
<dbReference type="GO" id="GO:0016887">
    <property type="term" value="F:ATP hydrolysis activity"/>
    <property type="evidence" value="ECO:0007669"/>
    <property type="project" value="InterPro"/>
</dbReference>
<keyword evidence="4" id="KW-0547">Nucleotide-binding</keyword>
<evidence type="ECO:0000256" key="2">
    <source>
        <dbReference type="ARBA" id="ARBA00022448"/>
    </source>
</evidence>
<dbReference type="GO" id="GO:0015424">
    <property type="term" value="F:ABC-type amino acid transporter activity"/>
    <property type="evidence" value="ECO:0007669"/>
    <property type="project" value="InterPro"/>
</dbReference>
<dbReference type="OrthoDB" id="9802185at2"/>
<dbReference type="PANTHER" id="PTHR43166:SF35">
    <property type="entry name" value="L-CYSTINE IMPORT ATP-BINDING PROTEIN TCYN"/>
    <property type="match status" value="1"/>
</dbReference>
<name>A0A134ABX6_9FIRM</name>
<keyword evidence="3" id="KW-1003">Cell membrane</keyword>
<evidence type="ECO:0000313" key="8">
    <source>
        <dbReference type="EMBL" id="KXB65217.1"/>
    </source>
</evidence>
<dbReference type="InterPro" id="IPR050086">
    <property type="entry name" value="MetN_ABC_transporter-like"/>
</dbReference>
<comment type="subcellular location">
    <subcellularLocation>
        <location evidence="1">Cell membrane</location>
        <topology evidence="1">Peripheral membrane protein</topology>
    </subcellularLocation>
</comment>
<dbReference type="InterPro" id="IPR017871">
    <property type="entry name" value="ABC_transporter-like_CS"/>
</dbReference>
<evidence type="ECO:0000313" key="9">
    <source>
        <dbReference type="Proteomes" id="UP000070442"/>
    </source>
</evidence>
<feature type="domain" description="ABC transporter" evidence="7">
    <location>
        <begin position="2"/>
        <end position="240"/>
    </location>
</feature>
<dbReference type="GO" id="GO:0005886">
    <property type="term" value="C:plasma membrane"/>
    <property type="evidence" value="ECO:0007669"/>
    <property type="project" value="UniProtKB-SubCell"/>
</dbReference>
<dbReference type="InterPro" id="IPR027417">
    <property type="entry name" value="P-loop_NTPase"/>
</dbReference>
<dbReference type="SMART" id="SM00382">
    <property type="entry name" value="AAA"/>
    <property type="match status" value="1"/>
</dbReference>
<accession>A0A134ABX6</accession>
<evidence type="ECO:0000256" key="3">
    <source>
        <dbReference type="ARBA" id="ARBA00022475"/>
    </source>
</evidence>
<comment type="caution">
    <text evidence="8">The sequence shown here is derived from an EMBL/GenBank/DDBJ whole genome shotgun (WGS) entry which is preliminary data.</text>
</comment>
<evidence type="ECO:0000256" key="5">
    <source>
        <dbReference type="ARBA" id="ARBA00022840"/>
    </source>
</evidence>
<dbReference type="InterPro" id="IPR030679">
    <property type="entry name" value="ABC_ATPase_HisP-typ"/>
</dbReference>
<dbReference type="PIRSF" id="PIRSF039085">
    <property type="entry name" value="ABC_ATPase_HisP"/>
    <property type="match status" value="1"/>
</dbReference>
<sequence length="244" mass="27410">MIKVEHLSKSFNGVPVFENLNFQAKKGEVVSIIGPSGTGKSTFLRCINFLETPDKGTIEIDGLKVDAEQFTEKSAKAIRLKTSMVFQNYSLFKNKTALENIMIPLVLVRRMESNDAKRLAMDYLQQVGLLEKKDAYPSRLSGGQQQRIGIARAMAVNPKVMLLDEPTSSLDPELVGGVLEILKKVTNKHSYTTLVVTHEMKFARDVSDRVIFMDKGNIVEEGSPEEIFTNPKNTRTREFLRTLI</sequence>
<proteinExistence type="predicted"/>
<dbReference type="EMBL" id="LSDG01000045">
    <property type="protein sequence ID" value="KXB65217.1"/>
    <property type="molecule type" value="Genomic_DNA"/>
</dbReference>
<dbReference type="PANTHER" id="PTHR43166">
    <property type="entry name" value="AMINO ACID IMPORT ATP-BINDING PROTEIN"/>
    <property type="match status" value="1"/>
</dbReference>
<keyword evidence="6" id="KW-0472">Membrane</keyword>
<keyword evidence="5 8" id="KW-0067">ATP-binding</keyword>
<dbReference type="PROSITE" id="PS00211">
    <property type="entry name" value="ABC_TRANSPORTER_1"/>
    <property type="match status" value="1"/>
</dbReference>
<dbReference type="InterPro" id="IPR003593">
    <property type="entry name" value="AAA+_ATPase"/>
</dbReference>
<dbReference type="Gene3D" id="3.40.50.300">
    <property type="entry name" value="P-loop containing nucleotide triphosphate hydrolases"/>
    <property type="match status" value="1"/>
</dbReference>
<dbReference type="SUPFAM" id="SSF52540">
    <property type="entry name" value="P-loop containing nucleoside triphosphate hydrolases"/>
    <property type="match status" value="1"/>
</dbReference>
<dbReference type="GO" id="GO:0005524">
    <property type="term" value="F:ATP binding"/>
    <property type="evidence" value="ECO:0007669"/>
    <property type="project" value="UniProtKB-KW"/>
</dbReference>
<dbReference type="AlphaFoldDB" id="A0A134ABX6"/>
<organism evidence="8 9">
    <name type="scientific">Aedoeadaptatus coxii</name>
    <dbReference type="NCBI Taxonomy" id="755172"/>
    <lineage>
        <taxon>Bacteria</taxon>
        <taxon>Bacillati</taxon>
        <taxon>Bacillota</taxon>
        <taxon>Tissierellia</taxon>
        <taxon>Tissierellales</taxon>
        <taxon>Peptoniphilaceae</taxon>
        <taxon>Aedoeadaptatus</taxon>
    </lineage>
</organism>